<protein>
    <submittedName>
        <fullName evidence="1">Uncharacterized protein</fullName>
    </submittedName>
</protein>
<dbReference type="AlphaFoldDB" id="A0A9D1RHP4"/>
<organism evidence="1 2">
    <name type="scientific">Candidatus Onthomorpha intestinigallinarum</name>
    <dbReference type="NCBI Taxonomy" id="2840880"/>
    <lineage>
        <taxon>Bacteria</taxon>
        <taxon>Pseudomonadati</taxon>
        <taxon>Bacteroidota</taxon>
        <taxon>Bacteroidia</taxon>
        <taxon>Bacteroidales</taxon>
        <taxon>Candidatus Onthomorpha</taxon>
    </lineage>
</organism>
<proteinExistence type="predicted"/>
<evidence type="ECO:0000313" key="1">
    <source>
        <dbReference type="EMBL" id="HIW86827.1"/>
    </source>
</evidence>
<dbReference type="EMBL" id="DXGG01000034">
    <property type="protein sequence ID" value="HIW86827.1"/>
    <property type="molecule type" value="Genomic_DNA"/>
</dbReference>
<gene>
    <name evidence="1" type="ORF">IAC47_00925</name>
</gene>
<accession>A0A9D1RHP4</accession>
<name>A0A9D1RHP4_9BACT</name>
<comment type="caution">
    <text evidence="1">The sequence shown here is derived from an EMBL/GenBank/DDBJ whole genome shotgun (WGS) entry which is preliminary data.</text>
</comment>
<evidence type="ECO:0000313" key="2">
    <source>
        <dbReference type="Proteomes" id="UP000824267"/>
    </source>
</evidence>
<sequence>MRNEQITPATVTELKDALVSKLDGCGYTYFQGDIRKGGKYVHVRYYFLGVNIYIQITYWQDGLKTAIGHASTCRSAKGAVNKIAKFLNLQA</sequence>
<dbReference type="Proteomes" id="UP000824267">
    <property type="component" value="Unassembled WGS sequence"/>
</dbReference>
<reference evidence="1" key="2">
    <citation type="submission" date="2021-04" db="EMBL/GenBank/DDBJ databases">
        <authorList>
            <person name="Gilroy R."/>
        </authorList>
    </citation>
    <scope>NUCLEOTIDE SEQUENCE</scope>
    <source>
        <strain evidence="1">Gambia16-930</strain>
    </source>
</reference>
<reference evidence="1" key="1">
    <citation type="journal article" date="2021" name="PeerJ">
        <title>Extensive microbial diversity within the chicken gut microbiome revealed by metagenomics and culture.</title>
        <authorList>
            <person name="Gilroy R."/>
            <person name="Ravi A."/>
            <person name="Getino M."/>
            <person name="Pursley I."/>
            <person name="Horton D.L."/>
            <person name="Alikhan N.F."/>
            <person name="Baker D."/>
            <person name="Gharbi K."/>
            <person name="Hall N."/>
            <person name="Watson M."/>
            <person name="Adriaenssens E.M."/>
            <person name="Foster-Nyarko E."/>
            <person name="Jarju S."/>
            <person name="Secka A."/>
            <person name="Antonio M."/>
            <person name="Oren A."/>
            <person name="Chaudhuri R.R."/>
            <person name="La Ragione R."/>
            <person name="Hildebrand F."/>
            <person name="Pallen M.J."/>
        </authorList>
    </citation>
    <scope>NUCLEOTIDE SEQUENCE</scope>
    <source>
        <strain evidence="1">Gambia16-930</strain>
    </source>
</reference>